<keyword evidence="4" id="KW-0479">Metal-binding</keyword>
<evidence type="ECO:0000256" key="4">
    <source>
        <dbReference type="ARBA" id="ARBA00022723"/>
    </source>
</evidence>
<dbReference type="RefSeq" id="WP_137024789.1">
    <property type="nucleotide sequence ID" value="NZ_SZNT01000771.1"/>
</dbReference>
<keyword evidence="6 13" id="KW-0378">Hydrolase</keyword>
<dbReference type="PROSITE" id="PS51749">
    <property type="entry name" value="HNH_CAS9"/>
    <property type="match status" value="1"/>
</dbReference>
<evidence type="ECO:0000256" key="8">
    <source>
        <dbReference type="ARBA" id="ARBA00022884"/>
    </source>
</evidence>
<evidence type="ECO:0000313" key="16">
    <source>
        <dbReference type="Proteomes" id="UP000309170"/>
    </source>
</evidence>
<evidence type="ECO:0000256" key="10">
    <source>
        <dbReference type="ARBA" id="ARBA00023125"/>
    </source>
</evidence>
<gene>
    <name evidence="15" type="primary">cas9</name>
    <name evidence="15" type="ORF">FC678_25815</name>
</gene>
<proteinExistence type="inferred from homology"/>
<reference evidence="15 16" key="1">
    <citation type="journal article" date="2019" name="Environ. Microbiol.">
        <title>An active ?-lactamase is a part of an orchestrated cell wall stress resistance network of Bacillus subtilis and related rhizosphere species.</title>
        <authorList>
            <person name="Bucher T."/>
            <person name="Keren-Paz A."/>
            <person name="Hausser J."/>
            <person name="Olender T."/>
            <person name="Cytryn E."/>
            <person name="Kolodkin-Gal I."/>
        </authorList>
    </citation>
    <scope>NUCLEOTIDE SEQUENCE [LARGE SCALE GENOMIC DNA]</scope>
    <source>
        <strain evidence="15 16">I4</strain>
    </source>
</reference>
<dbReference type="GO" id="GO:0046872">
    <property type="term" value="F:metal ion binding"/>
    <property type="evidence" value="ECO:0007669"/>
    <property type="project" value="UniProtKB-KW"/>
</dbReference>
<evidence type="ECO:0000256" key="1">
    <source>
        <dbReference type="ARBA" id="ARBA00001946"/>
    </source>
</evidence>
<name>A0A9X8ZC78_9BACI</name>
<feature type="non-terminal residue" evidence="15">
    <location>
        <position position="283"/>
    </location>
</feature>
<dbReference type="EMBL" id="SZNT01000771">
    <property type="protein sequence ID" value="TKH01904.1"/>
    <property type="molecule type" value="Genomic_DNA"/>
</dbReference>
<keyword evidence="9" id="KW-0051">Antiviral defense</keyword>
<dbReference type="Proteomes" id="UP000309170">
    <property type="component" value="Unassembled WGS sequence"/>
</dbReference>
<dbReference type="Pfam" id="PF13395">
    <property type="entry name" value="HNH_4"/>
    <property type="match status" value="1"/>
</dbReference>
<dbReference type="AlphaFoldDB" id="A0A9X8ZC78"/>
<dbReference type="Gene3D" id="3.30.420.10">
    <property type="entry name" value="Ribonuclease H-like superfamily/Ribonuclease H"/>
    <property type="match status" value="1"/>
</dbReference>
<dbReference type="GO" id="GO:0003723">
    <property type="term" value="F:RNA binding"/>
    <property type="evidence" value="ECO:0007669"/>
    <property type="project" value="UniProtKB-UniRule"/>
</dbReference>
<evidence type="ECO:0000256" key="3">
    <source>
        <dbReference type="ARBA" id="ARBA00022722"/>
    </source>
</evidence>
<comment type="subunit">
    <text evidence="12">Monomer. Binds crRNA and tracrRNA.</text>
</comment>
<protein>
    <submittedName>
        <fullName evidence="15">Type II CRISPR RNA-guided endonuclease Cas9</fullName>
    </submittedName>
</protein>
<keyword evidence="8" id="KW-0694">RNA-binding</keyword>
<comment type="cofactor">
    <cofactor evidence="1">
        <name>Mg(2+)</name>
        <dbReference type="ChEBI" id="CHEBI:18420"/>
    </cofactor>
</comment>
<keyword evidence="11" id="KW-0464">Manganese</keyword>
<comment type="similarity">
    <text evidence="2">Belongs to the CRISPR-associated protein Cas9 family. Subtype II-A subfamily.</text>
</comment>
<dbReference type="InterPro" id="IPR033114">
    <property type="entry name" value="HNH_CAS9"/>
</dbReference>
<evidence type="ECO:0000256" key="13">
    <source>
        <dbReference type="PROSITE-ProRule" id="PRU01085"/>
    </source>
</evidence>
<keyword evidence="3 13" id="KW-0540">Nuclease</keyword>
<evidence type="ECO:0000256" key="5">
    <source>
        <dbReference type="ARBA" id="ARBA00022759"/>
    </source>
</evidence>
<dbReference type="GO" id="GO:0016787">
    <property type="term" value="F:hydrolase activity"/>
    <property type="evidence" value="ECO:0007669"/>
    <property type="project" value="UniProtKB-KW"/>
</dbReference>
<accession>A0A9X8ZC78</accession>
<dbReference type="GO" id="GO:0003677">
    <property type="term" value="F:DNA binding"/>
    <property type="evidence" value="ECO:0007669"/>
    <property type="project" value="UniProtKB-UniRule"/>
</dbReference>
<dbReference type="GO" id="GO:0051607">
    <property type="term" value="P:defense response to virus"/>
    <property type="evidence" value="ECO:0007669"/>
    <property type="project" value="UniProtKB-KW"/>
</dbReference>
<evidence type="ECO:0000256" key="9">
    <source>
        <dbReference type="ARBA" id="ARBA00023118"/>
    </source>
</evidence>
<evidence type="ECO:0000313" key="15">
    <source>
        <dbReference type="EMBL" id="TKH01904.1"/>
    </source>
</evidence>
<dbReference type="InterPro" id="IPR036397">
    <property type="entry name" value="RNaseH_sf"/>
</dbReference>
<dbReference type="InterPro" id="IPR028629">
    <property type="entry name" value="Cas9"/>
</dbReference>
<evidence type="ECO:0000256" key="2">
    <source>
        <dbReference type="ARBA" id="ARBA00005244"/>
    </source>
</evidence>
<evidence type="ECO:0000259" key="14">
    <source>
        <dbReference type="PROSITE" id="PS51749"/>
    </source>
</evidence>
<evidence type="ECO:0000256" key="7">
    <source>
        <dbReference type="ARBA" id="ARBA00022842"/>
    </source>
</evidence>
<dbReference type="InterPro" id="IPR003615">
    <property type="entry name" value="HNH_nuc"/>
</dbReference>
<dbReference type="GO" id="GO:0004519">
    <property type="term" value="F:endonuclease activity"/>
    <property type="evidence" value="ECO:0007669"/>
    <property type="project" value="UniProtKB-UniRule"/>
</dbReference>
<organism evidence="15 16">
    <name type="scientific">Peribacillus simplex</name>
    <dbReference type="NCBI Taxonomy" id="1478"/>
    <lineage>
        <taxon>Bacteria</taxon>
        <taxon>Bacillati</taxon>
        <taxon>Bacillota</taxon>
        <taxon>Bacilli</taxon>
        <taxon>Bacillales</taxon>
        <taxon>Bacillaceae</taxon>
        <taxon>Peribacillus</taxon>
    </lineage>
</organism>
<keyword evidence="7" id="KW-0460">Magnesium</keyword>
<comment type="caution">
    <text evidence="15">The sequence shown here is derived from an EMBL/GenBank/DDBJ whole genome shotgun (WGS) entry which is preliminary data.</text>
</comment>
<dbReference type="Gene3D" id="1.10.30.50">
    <property type="match status" value="1"/>
</dbReference>
<sequence>NVSFQKFGHLSMKALNKIVPMMQMGRSYTEAVELLGYTSPKQEVKKMLLPVVPKEINNPVVKRALSQTRKIINAIIKKYGSPISIHIELARELSKTHDERRKLTNEQGKNHGRNTGAVTVLIENGILNPSGFDIVRYKLWKEQNETCAYSLKQIPPTVFFAELRRERNSAPILDVDHIIPYSQSFEDSYNNKVLVFSDENRKKGNRIPYDYFTERGGWNLFKQNVEMNKEFSGKKKSFLLKKEFSARESDLIKERHLNDTRYITSFMKNFIENNLLFKQTEVP</sequence>
<evidence type="ECO:0000256" key="6">
    <source>
        <dbReference type="ARBA" id="ARBA00022801"/>
    </source>
</evidence>
<evidence type="ECO:0000256" key="11">
    <source>
        <dbReference type="ARBA" id="ARBA00023211"/>
    </source>
</evidence>
<dbReference type="NCBIfam" id="TIGR01865">
    <property type="entry name" value="cas_Csn1"/>
    <property type="match status" value="1"/>
</dbReference>
<feature type="domain" description="HNH Cas9-type" evidence="14">
    <location>
        <begin position="96"/>
        <end position="257"/>
    </location>
</feature>
<feature type="non-terminal residue" evidence="15">
    <location>
        <position position="1"/>
    </location>
</feature>
<keyword evidence="10 13" id="KW-0238">DNA-binding</keyword>
<keyword evidence="5 13" id="KW-0255">Endonuclease</keyword>
<evidence type="ECO:0000256" key="12">
    <source>
        <dbReference type="ARBA" id="ARBA00046380"/>
    </source>
</evidence>